<name>A0A931CR31_9MICC</name>
<protein>
    <submittedName>
        <fullName evidence="2">DUF1684 domain-containing protein</fullName>
    </submittedName>
</protein>
<feature type="region of interest" description="Disordered" evidence="1">
    <location>
        <begin position="1"/>
        <end position="43"/>
    </location>
</feature>
<sequence length="254" mass="26935">MSAHSNPNEDSTTLPAPTAEKTGERTALESADGQPGPTAPADAQSAVLEAAAVLNWRLQTFALYAEVREAAATSPSHAHALWRGKRDTMFAGHPASALGDTQKAAFTGLPVAAYDPAYRFESTLTGEGAGETWDVRTGTDGVVPFVRLGTFEIPGIGELAAWKLAGYGGGIFLPFRDMTAGRVDGSYGAGRYLLDTIKGAYLGSTGSRFILDFNFSYNPSCAYNEAWACPLPGPDNRLETSITAGEMYRSPTRQ</sequence>
<evidence type="ECO:0000313" key="3">
    <source>
        <dbReference type="Proteomes" id="UP000655366"/>
    </source>
</evidence>
<dbReference type="PANTHER" id="PTHR41913">
    <property type="entry name" value="DUF1684 DOMAIN-CONTAINING PROTEIN"/>
    <property type="match status" value="1"/>
</dbReference>
<dbReference type="InterPro" id="IPR012467">
    <property type="entry name" value="DUF1684"/>
</dbReference>
<evidence type="ECO:0000313" key="2">
    <source>
        <dbReference type="EMBL" id="MBG0741467.1"/>
    </source>
</evidence>
<comment type="caution">
    <text evidence="2">The sequence shown here is derived from an EMBL/GenBank/DDBJ whole genome shotgun (WGS) entry which is preliminary data.</text>
</comment>
<dbReference type="EMBL" id="JADNYM010000031">
    <property type="protein sequence ID" value="MBG0741467.1"/>
    <property type="molecule type" value="Genomic_DNA"/>
</dbReference>
<dbReference type="RefSeq" id="WP_196398400.1">
    <property type="nucleotide sequence ID" value="NZ_JADNYM010000031.1"/>
</dbReference>
<accession>A0A931CR31</accession>
<reference evidence="2 3" key="1">
    <citation type="submission" date="2020-11" db="EMBL/GenBank/DDBJ databases">
        <title>Arthrobacter antarcticus sp. nov., isolated from Antarctic Soil.</title>
        <authorList>
            <person name="Li J."/>
        </authorList>
    </citation>
    <scope>NUCLEOTIDE SEQUENCE [LARGE SCALE GENOMIC DNA]</scope>
    <source>
        <strain evidence="2 3">Z1-20</strain>
    </source>
</reference>
<dbReference type="Proteomes" id="UP000655366">
    <property type="component" value="Unassembled WGS sequence"/>
</dbReference>
<proteinExistence type="predicted"/>
<dbReference type="Pfam" id="PF07920">
    <property type="entry name" value="DUF1684"/>
    <property type="match status" value="1"/>
</dbReference>
<dbReference type="AlphaFoldDB" id="A0A931CR31"/>
<feature type="compositionally biased region" description="Polar residues" evidence="1">
    <location>
        <begin position="1"/>
        <end position="15"/>
    </location>
</feature>
<organism evidence="2 3">
    <name type="scientific">Arthrobacter terrae</name>
    <dbReference type="NCBI Taxonomy" id="2935737"/>
    <lineage>
        <taxon>Bacteria</taxon>
        <taxon>Bacillati</taxon>
        <taxon>Actinomycetota</taxon>
        <taxon>Actinomycetes</taxon>
        <taxon>Micrococcales</taxon>
        <taxon>Micrococcaceae</taxon>
        <taxon>Arthrobacter</taxon>
    </lineage>
</organism>
<keyword evidence="3" id="KW-1185">Reference proteome</keyword>
<evidence type="ECO:0000256" key="1">
    <source>
        <dbReference type="SAM" id="MobiDB-lite"/>
    </source>
</evidence>
<dbReference type="PANTHER" id="PTHR41913:SF1">
    <property type="entry name" value="DUF1684 DOMAIN-CONTAINING PROTEIN"/>
    <property type="match status" value="1"/>
</dbReference>
<gene>
    <name evidence="2" type="ORF">IV500_19055</name>
</gene>